<organism evidence="3 4">
    <name type="scientific">Calothrix parietina FACHB-288</name>
    <dbReference type="NCBI Taxonomy" id="2692896"/>
    <lineage>
        <taxon>Bacteria</taxon>
        <taxon>Bacillati</taxon>
        <taxon>Cyanobacteriota</taxon>
        <taxon>Cyanophyceae</taxon>
        <taxon>Nostocales</taxon>
        <taxon>Calotrichaceae</taxon>
        <taxon>Calothrix</taxon>
    </lineage>
</organism>
<protein>
    <submittedName>
        <fullName evidence="3">Helix-turn-helix domain-containing protein</fullName>
    </submittedName>
</protein>
<dbReference type="Pfam" id="PF13413">
    <property type="entry name" value="HTH_25"/>
    <property type="match status" value="1"/>
</dbReference>
<sequence length="362" mass="39575">MTMAPVYLVTIPGNAPLEISQEELRSLLGEIEAKLHRSKVYRHALVTLQQMLGSSAEQAKILFKAVSREAIGLAFQQFATHHQQVKNINPQIDANSDYPGNQIAESSNSSTNLTSINSHAQEPVNHTSENNLPLPADTSIDSTTKPTSKLTKTTWKRWLNHNQKASKVETNKLSVNEEYELKLRQIGQQFQQARELKGWSLIELKEHTHVPLHHMDALEKGNIDLLPADVFVRGFIKVIGNVLGLNGTDLAASLPQPETVKSQTALPTWCQAQKASGGFGMELRPMHLYLGYTAFVAGAVGGLSLVYQPINSEKTLNVDADNKPASTLPQSTQNKKSTAKPGIKSTNTSVIVGPNISPPEAL</sequence>
<gene>
    <name evidence="3" type="ORF">H6G24_07665</name>
</gene>
<dbReference type="InterPro" id="IPR050400">
    <property type="entry name" value="Bact_Cytoskel_RodZ"/>
</dbReference>
<dbReference type="InterPro" id="IPR010982">
    <property type="entry name" value="Lambda_DNA-bd_dom_sf"/>
</dbReference>
<keyword evidence="2" id="KW-0472">Membrane</keyword>
<evidence type="ECO:0000313" key="3">
    <source>
        <dbReference type="EMBL" id="MBD2195368.1"/>
    </source>
</evidence>
<evidence type="ECO:0000256" key="1">
    <source>
        <dbReference type="SAM" id="MobiDB-lite"/>
    </source>
</evidence>
<accession>A0ABR8A7X0</accession>
<keyword evidence="4" id="KW-1185">Reference proteome</keyword>
<feature type="compositionally biased region" description="Low complexity" evidence="1">
    <location>
        <begin position="106"/>
        <end position="118"/>
    </location>
</feature>
<keyword evidence="2" id="KW-0812">Transmembrane</keyword>
<dbReference type="Gene3D" id="1.10.260.40">
    <property type="entry name" value="lambda repressor-like DNA-binding domains"/>
    <property type="match status" value="1"/>
</dbReference>
<dbReference type="Proteomes" id="UP000658514">
    <property type="component" value="Unassembled WGS sequence"/>
</dbReference>
<reference evidence="3 4" key="1">
    <citation type="journal article" date="2020" name="ISME J.">
        <title>Comparative genomics reveals insights into cyanobacterial evolution and habitat adaptation.</title>
        <authorList>
            <person name="Chen M.Y."/>
            <person name="Teng W.K."/>
            <person name="Zhao L."/>
            <person name="Hu C.X."/>
            <person name="Zhou Y.K."/>
            <person name="Han B.P."/>
            <person name="Song L.R."/>
            <person name="Shu W.S."/>
        </authorList>
    </citation>
    <scope>NUCLEOTIDE SEQUENCE [LARGE SCALE GENOMIC DNA]</scope>
    <source>
        <strain evidence="3 4">FACHB-288</strain>
    </source>
</reference>
<proteinExistence type="predicted"/>
<evidence type="ECO:0000313" key="4">
    <source>
        <dbReference type="Proteomes" id="UP000658514"/>
    </source>
</evidence>
<dbReference type="PANTHER" id="PTHR34475">
    <property type="match status" value="1"/>
</dbReference>
<feature type="region of interest" description="Disordered" evidence="1">
    <location>
        <begin position="91"/>
        <end position="148"/>
    </location>
</feature>
<keyword evidence="2" id="KW-1133">Transmembrane helix</keyword>
<dbReference type="EMBL" id="JACJQH010000009">
    <property type="protein sequence ID" value="MBD2195368.1"/>
    <property type="molecule type" value="Genomic_DNA"/>
</dbReference>
<feature type="transmembrane region" description="Helical" evidence="2">
    <location>
        <begin position="289"/>
        <end position="307"/>
    </location>
</feature>
<feature type="compositionally biased region" description="Polar residues" evidence="1">
    <location>
        <begin position="324"/>
        <end position="336"/>
    </location>
</feature>
<feature type="region of interest" description="Disordered" evidence="1">
    <location>
        <begin position="317"/>
        <end position="362"/>
    </location>
</feature>
<evidence type="ECO:0000256" key="2">
    <source>
        <dbReference type="SAM" id="Phobius"/>
    </source>
</evidence>
<name>A0ABR8A7X0_9CYAN</name>
<dbReference type="PANTHER" id="PTHR34475:SF1">
    <property type="entry name" value="CYTOSKELETON PROTEIN RODZ"/>
    <property type="match status" value="1"/>
</dbReference>
<comment type="caution">
    <text evidence="3">The sequence shown here is derived from an EMBL/GenBank/DDBJ whole genome shotgun (WGS) entry which is preliminary data.</text>
</comment>
<dbReference type="RefSeq" id="WP_190539474.1">
    <property type="nucleotide sequence ID" value="NZ_CAWPNO010000128.1"/>
</dbReference>